<dbReference type="Proteomes" id="UP000193391">
    <property type="component" value="Unassembled WGS sequence"/>
</dbReference>
<dbReference type="AlphaFoldDB" id="A0A1Y2L143"/>
<dbReference type="InterPro" id="IPR029033">
    <property type="entry name" value="His_PPase_superfam"/>
</dbReference>
<dbReference type="OrthoDB" id="9781415at2"/>
<name>A0A1Y2L143_9PROT</name>
<reference evidence="1 2" key="1">
    <citation type="submission" date="2014-03" db="EMBL/GenBank/DDBJ databases">
        <title>The draft genome sequence of Thalassospira mesophila JCM 18969.</title>
        <authorList>
            <person name="Lai Q."/>
            <person name="Shao Z."/>
        </authorList>
    </citation>
    <scope>NUCLEOTIDE SEQUENCE [LARGE SCALE GENOMIC DNA]</scope>
    <source>
        <strain evidence="1 2">JCM 18969</strain>
    </source>
</reference>
<dbReference type="InterPro" id="IPR050275">
    <property type="entry name" value="PGM_Phosphatase"/>
</dbReference>
<accession>A0A1Y2L143</accession>
<proteinExistence type="predicted"/>
<organism evidence="1 2">
    <name type="scientific">Thalassospira mesophila</name>
    <dbReference type="NCBI Taxonomy" id="1293891"/>
    <lineage>
        <taxon>Bacteria</taxon>
        <taxon>Pseudomonadati</taxon>
        <taxon>Pseudomonadota</taxon>
        <taxon>Alphaproteobacteria</taxon>
        <taxon>Rhodospirillales</taxon>
        <taxon>Thalassospiraceae</taxon>
        <taxon>Thalassospira</taxon>
    </lineage>
</organism>
<dbReference type="InterPro" id="IPR013078">
    <property type="entry name" value="His_Pase_superF_clade-1"/>
</dbReference>
<dbReference type="Gene3D" id="3.40.50.1240">
    <property type="entry name" value="Phosphoglycerate mutase-like"/>
    <property type="match status" value="1"/>
</dbReference>
<evidence type="ECO:0000313" key="2">
    <source>
        <dbReference type="Proteomes" id="UP000193391"/>
    </source>
</evidence>
<dbReference type="EMBL" id="JFKA01000003">
    <property type="protein sequence ID" value="OSQ38950.1"/>
    <property type="molecule type" value="Genomic_DNA"/>
</dbReference>
<dbReference type="Pfam" id="PF00300">
    <property type="entry name" value="His_Phos_1"/>
    <property type="match status" value="1"/>
</dbReference>
<dbReference type="CDD" id="cd07067">
    <property type="entry name" value="HP_PGM_like"/>
    <property type="match status" value="1"/>
</dbReference>
<keyword evidence="2" id="KW-1185">Reference proteome</keyword>
<dbReference type="STRING" id="1293891.TMES_09560"/>
<dbReference type="PANTHER" id="PTHR48100">
    <property type="entry name" value="BROAD-SPECIFICITY PHOSPHATASE YOR283W-RELATED"/>
    <property type="match status" value="1"/>
</dbReference>
<dbReference type="RefSeq" id="WP_085581843.1">
    <property type="nucleotide sequence ID" value="NZ_JFKA01000003.1"/>
</dbReference>
<gene>
    <name evidence="1" type="ORF">TMES_09560</name>
</gene>
<dbReference type="SUPFAM" id="SSF53254">
    <property type="entry name" value="Phosphoglycerate mutase-like"/>
    <property type="match status" value="1"/>
</dbReference>
<evidence type="ECO:0000313" key="1">
    <source>
        <dbReference type="EMBL" id="OSQ38950.1"/>
    </source>
</evidence>
<dbReference type="SMART" id="SM00855">
    <property type="entry name" value="PGAM"/>
    <property type="match status" value="1"/>
</dbReference>
<sequence length="201" mass="22233">MPDFSFALLRHGATSWNVEGRIQGHSDIGLLPETRSTLATFRVPAPWSDMPWYTSPLKRTVQTALALGVSPVGMLPAFIEMNWGVWEGQHLATLRATLGAEMTRNEDRGPDFRPDGGESPRDVIRRVEAFLAQWSGGDFGVIAHKGVIRAIYARAAGWDMMGKIPDKLHWDALHVFHWSAKNGLSVKQLNIPLLANEGAPQ</sequence>
<comment type="caution">
    <text evidence="1">The sequence shown here is derived from an EMBL/GenBank/DDBJ whole genome shotgun (WGS) entry which is preliminary data.</text>
</comment>
<protein>
    <submittedName>
        <fullName evidence="1">Phosphoglycerate mutase</fullName>
    </submittedName>
</protein>
<dbReference type="GO" id="GO:0016791">
    <property type="term" value="F:phosphatase activity"/>
    <property type="evidence" value="ECO:0007669"/>
    <property type="project" value="TreeGrafter"/>
</dbReference>